<reference evidence="7 8" key="1">
    <citation type="journal article" date="2017" name="Front. Microbiol.">
        <title>Phaeobacter piscinae sp. nov., a species of the Roseobacter group and potential aquaculture probiont.</title>
        <authorList>
            <person name="Sonnenschein E.C."/>
            <person name="Phippen C.B.W."/>
            <person name="Nielsen K.F."/>
            <person name="Mateiu R.V."/>
            <person name="Melchiorsen J."/>
            <person name="Gram L."/>
            <person name="Overmann J."/>
            <person name="Freese H.M."/>
        </authorList>
    </citation>
    <scope>NUCLEOTIDE SEQUENCE [LARGE SCALE GENOMIC DNA]</scope>
    <source>
        <strain evidence="7 8">P63</strain>
    </source>
</reference>
<keyword evidence="4" id="KW-0812">Transmembrane</keyword>
<dbReference type="GeneID" id="31845512"/>
<evidence type="ECO:0000256" key="1">
    <source>
        <dbReference type="ARBA" id="ARBA00004651"/>
    </source>
</evidence>
<evidence type="ECO:0000256" key="6">
    <source>
        <dbReference type="ARBA" id="ARBA00023136"/>
    </source>
</evidence>
<dbReference type="InterPro" id="IPR027417">
    <property type="entry name" value="P-loop_NTPase"/>
</dbReference>
<dbReference type="SUPFAM" id="SSF52540">
    <property type="entry name" value="P-loop containing nucleoside triphosphate hydrolases"/>
    <property type="match status" value="1"/>
</dbReference>
<dbReference type="Proteomes" id="UP000217545">
    <property type="component" value="Chromosome"/>
</dbReference>
<dbReference type="EMBL" id="CP010784">
    <property type="protein sequence ID" value="ATF05157.1"/>
    <property type="molecule type" value="Genomic_DNA"/>
</dbReference>
<comment type="similarity">
    <text evidence="2">Belongs to the VirD4/TraG family.</text>
</comment>
<dbReference type="AlphaFoldDB" id="A0AAC9Z7S9"/>
<dbReference type="GO" id="GO:0005886">
    <property type="term" value="C:plasma membrane"/>
    <property type="evidence" value="ECO:0007669"/>
    <property type="project" value="UniProtKB-SubCell"/>
</dbReference>
<organism evidence="7 8">
    <name type="scientific">Phaeobacter gallaeciensis</name>
    <dbReference type="NCBI Taxonomy" id="60890"/>
    <lineage>
        <taxon>Bacteria</taxon>
        <taxon>Pseudomonadati</taxon>
        <taxon>Pseudomonadota</taxon>
        <taxon>Alphaproteobacteria</taxon>
        <taxon>Rhodobacterales</taxon>
        <taxon>Roseobacteraceae</taxon>
        <taxon>Phaeobacter</taxon>
    </lineage>
</organism>
<evidence type="ECO:0000256" key="3">
    <source>
        <dbReference type="ARBA" id="ARBA00022475"/>
    </source>
</evidence>
<dbReference type="Pfam" id="PF02534">
    <property type="entry name" value="T4SS-DNA_transf"/>
    <property type="match status" value="1"/>
</dbReference>
<accession>A0AAC9Z7S9</accession>
<keyword evidence="6" id="KW-0472">Membrane</keyword>
<evidence type="ECO:0000313" key="7">
    <source>
        <dbReference type="EMBL" id="ATF05157.1"/>
    </source>
</evidence>
<dbReference type="PANTHER" id="PTHR37937:SF1">
    <property type="entry name" value="CONJUGATIVE TRANSFER: DNA TRANSPORT"/>
    <property type="match status" value="1"/>
</dbReference>
<dbReference type="InterPro" id="IPR003688">
    <property type="entry name" value="TraG/VirD4"/>
</dbReference>
<dbReference type="PANTHER" id="PTHR37937">
    <property type="entry name" value="CONJUGATIVE TRANSFER: DNA TRANSPORT"/>
    <property type="match status" value="1"/>
</dbReference>
<evidence type="ECO:0000256" key="2">
    <source>
        <dbReference type="ARBA" id="ARBA00008806"/>
    </source>
</evidence>
<sequence>MGKARIALGVMSFALLGAVLGYVLASAFLTFHWFGVGADIDFLMLARSYGVLRTTHQADMQIVHLVVGISTGAGVLLSAVLMNDALTKFGETHWQQMSEMKRNGFFGKPGHGFVLGKMGKPKSRKPFVMSKVFPHALIVAPTGRGKTTGFVIPNLLTYQGSAVVLDVKGENFEATARHRAAQGDQVFRFAPTDWQDGRSHRYNPLLRISALDNVDRQQMELQLLASLFLQADSDRVQGLLDGGIDLFVAAGLLAFERKRPTLGEIYRITASGGDKQKEYRRRADEVVYPAAKLIFMRMASTNNDTLTSYLSLLMTSGLKQWSNPAIDRATATSDFDFRDIRKAPFSVYLVVEPLMVKPLAPLIRLFFSDLLASLQDHEPGKDEPWPVMIMLDEFNRLGKMPIVLDSIETLRSYRANLAIVTQTIPALDEIYGENARRALQGNAGIKLYLTPSDEKTIEELSKAVGKTTKRVVTRSRSVGRNPFAGRSMSERTEETALLPEDEARRMDLDDIVLVVDAQMPVRAKRIKYYDDRFFKQIFDKQTGDLPYPSPGDQMRGLQGQIKALEAKIGALEMPKAVSGDGSESGGTRREEIDALANEERGPASGKKPSLSEYQAGVERVERFMEEAARGRRAYFVEKLFLD</sequence>
<name>A0AAC9Z7S9_9RHOB</name>
<keyword evidence="3" id="KW-1003">Cell membrane</keyword>
<evidence type="ECO:0000256" key="5">
    <source>
        <dbReference type="ARBA" id="ARBA00022989"/>
    </source>
</evidence>
<proteinExistence type="inferred from homology"/>
<dbReference type="CDD" id="cd01127">
    <property type="entry name" value="TrwB_TraG_TraD_VirD4"/>
    <property type="match status" value="2"/>
</dbReference>
<dbReference type="Gene3D" id="3.40.50.300">
    <property type="entry name" value="P-loop containing nucleotide triphosphate hydrolases"/>
    <property type="match status" value="1"/>
</dbReference>
<evidence type="ECO:0000313" key="8">
    <source>
        <dbReference type="Proteomes" id="UP000217545"/>
    </source>
</evidence>
<gene>
    <name evidence="7" type="ORF">PhaeoP63_01066</name>
</gene>
<evidence type="ECO:0000256" key="4">
    <source>
        <dbReference type="ARBA" id="ARBA00022692"/>
    </source>
</evidence>
<comment type="subcellular location">
    <subcellularLocation>
        <location evidence="1">Cell membrane</location>
        <topology evidence="1">Multi-pass membrane protein</topology>
    </subcellularLocation>
</comment>
<dbReference type="InterPro" id="IPR051539">
    <property type="entry name" value="T4SS-coupling_protein"/>
</dbReference>
<keyword evidence="5" id="KW-1133">Transmembrane helix</keyword>
<dbReference type="RefSeq" id="WP_024096544.1">
    <property type="nucleotide sequence ID" value="NZ_CP010588.1"/>
</dbReference>
<protein>
    <submittedName>
        <fullName evidence="7">Type IV secretory pathway, VirD4 component</fullName>
    </submittedName>
</protein>